<gene>
    <name evidence="1" type="ORF">N47_H24790</name>
</gene>
<sequence length="43" mass="4940">MPKYANSINLNRLFFSAKTDMNYAISDLTFSQTPIILNMMPLI</sequence>
<reference evidence="1" key="1">
    <citation type="journal article" date="2011" name="Environ. Microbiol.">
        <title>Genomic insights into the metabolic potential of the polycyclic aromatic hydrocarbon degrading sulfate-reducing Deltaproteobacterium N47.</title>
        <authorList>
            <person name="Bergmann F."/>
            <person name="Selesi D."/>
            <person name="Weinmaier T."/>
            <person name="Tischler P."/>
            <person name="Rattei T."/>
            <person name="Meckenstock R.U."/>
        </authorList>
    </citation>
    <scope>NUCLEOTIDE SEQUENCE</scope>
</reference>
<dbReference type="EMBL" id="FR695866">
    <property type="protein sequence ID" value="CBX27657.1"/>
    <property type="molecule type" value="Genomic_DNA"/>
</dbReference>
<evidence type="ECO:0000313" key="1">
    <source>
        <dbReference type="EMBL" id="CBX27657.1"/>
    </source>
</evidence>
<protein>
    <submittedName>
        <fullName evidence="1">Uncharacterized protein</fullName>
    </submittedName>
</protein>
<dbReference type="AlphaFoldDB" id="E1YAR3"/>
<organism evidence="1">
    <name type="scientific">uncultured Desulfobacterium sp</name>
    <dbReference type="NCBI Taxonomy" id="201089"/>
    <lineage>
        <taxon>Bacteria</taxon>
        <taxon>Pseudomonadati</taxon>
        <taxon>Thermodesulfobacteriota</taxon>
        <taxon>Desulfobacteria</taxon>
        <taxon>Desulfobacterales</taxon>
        <taxon>Desulfobacteriaceae</taxon>
        <taxon>Desulfobacterium</taxon>
        <taxon>environmental samples</taxon>
    </lineage>
</organism>
<proteinExistence type="predicted"/>
<accession>E1YAR3</accession>
<name>E1YAR3_9BACT</name>